<dbReference type="InterPro" id="IPR006094">
    <property type="entry name" value="Oxid_FAD_bind_N"/>
</dbReference>
<feature type="non-terminal residue" evidence="4">
    <location>
        <position position="278"/>
    </location>
</feature>
<dbReference type="GO" id="GO:0003824">
    <property type="term" value="F:catalytic activity"/>
    <property type="evidence" value="ECO:0007669"/>
    <property type="project" value="InterPro"/>
</dbReference>
<keyword evidence="1" id="KW-0285">Flavoprotein</keyword>
<dbReference type="Proteomes" id="UP000886101">
    <property type="component" value="Unassembled WGS sequence"/>
</dbReference>
<dbReference type="PANTHER" id="PTHR42934">
    <property type="entry name" value="GLYCOLATE OXIDASE SUBUNIT GLCD"/>
    <property type="match status" value="1"/>
</dbReference>
<dbReference type="PANTHER" id="PTHR42934:SF3">
    <property type="entry name" value="D-LACTATE DEHYDROGENASE"/>
    <property type="match status" value="1"/>
</dbReference>
<dbReference type="Gene3D" id="3.30.465.10">
    <property type="match status" value="1"/>
</dbReference>
<evidence type="ECO:0000256" key="1">
    <source>
        <dbReference type="ARBA" id="ARBA00022630"/>
    </source>
</evidence>
<dbReference type="InterPro" id="IPR016164">
    <property type="entry name" value="FAD-linked_Oxase-like_C"/>
</dbReference>
<dbReference type="SUPFAM" id="SSF56176">
    <property type="entry name" value="FAD-binding/transporter-associated domain-like"/>
    <property type="match status" value="1"/>
</dbReference>
<sequence>MSTSLSARARQKLRKLLKGRFLEARKDLLAYAFDASGLTYLPEAVAVPANAAEVAAILKLANEENFPVIPRGAGTATTGAPLAVAGGLVLSLLGLNRILEINPDDLVAVVEPGVFNGTFKRELAERGLFYPPDPASYEFSTLGGNVATCAGGPKGLKYGVTKDYVLGLEVVLPTGEIVFCGRRTMKGVVGYDLVSLIVGSEGTLGVITKMVLKLLPKPPATASLAVYFERITQAAEGFLALVKGGLLPAAAELLDAVTLQAVARFFPKDWPEKTRALL</sequence>
<proteinExistence type="predicted"/>
<evidence type="ECO:0000256" key="2">
    <source>
        <dbReference type="ARBA" id="ARBA00022827"/>
    </source>
</evidence>
<dbReference type="GO" id="GO:0071949">
    <property type="term" value="F:FAD binding"/>
    <property type="evidence" value="ECO:0007669"/>
    <property type="project" value="InterPro"/>
</dbReference>
<dbReference type="InterPro" id="IPR016166">
    <property type="entry name" value="FAD-bd_PCMH"/>
</dbReference>
<accession>A0A7V5U311</accession>
<dbReference type="Pfam" id="PF01565">
    <property type="entry name" value="FAD_binding_4"/>
    <property type="match status" value="1"/>
</dbReference>
<protein>
    <submittedName>
        <fullName evidence="4">FAD-binding protein</fullName>
    </submittedName>
</protein>
<dbReference type="PROSITE" id="PS51387">
    <property type="entry name" value="FAD_PCMH"/>
    <property type="match status" value="1"/>
</dbReference>
<dbReference type="InterPro" id="IPR036318">
    <property type="entry name" value="FAD-bd_PCMH-like_sf"/>
</dbReference>
<dbReference type="SUPFAM" id="SSF55103">
    <property type="entry name" value="FAD-linked oxidases, C-terminal domain"/>
    <property type="match status" value="1"/>
</dbReference>
<dbReference type="EMBL" id="DROK01000228">
    <property type="protein sequence ID" value="HHI97725.1"/>
    <property type="molecule type" value="Genomic_DNA"/>
</dbReference>
<dbReference type="InterPro" id="IPR016169">
    <property type="entry name" value="FAD-bd_PCMH_sub2"/>
</dbReference>
<keyword evidence="2" id="KW-0274">FAD</keyword>
<name>A0A7V5U311_9BACT</name>
<feature type="domain" description="FAD-binding PCMH-type" evidence="3">
    <location>
        <begin position="38"/>
        <end position="217"/>
    </location>
</feature>
<dbReference type="InterPro" id="IPR051914">
    <property type="entry name" value="FAD-linked_OxidoTrans_Type4"/>
</dbReference>
<dbReference type="AlphaFoldDB" id="A0A7V5U311"/>
<gene>
    <name evidence="4" type="ORF">ENJ96_07710</name>
</gene>
<organism evidence="4">
    <name type="scientific">Thermodesulfatator atlanticus</name>
    <dbReference type="NCBI Taxonomy" id="501497"/>
    <lineage>
        <taxon>Bacteria</taxon>
        <taxon>Pseudomonadati</taxon>
        <taxon>Thermodesulfobacteriota</taxon>
        <taxon>Thermodesulfobacteria</taxon>
        <taxon>Thermodesulfobacteriales</taxon>
        <taxon>Thermodesulfatatoraceae</taxon>
        <taxon>Thermodesulfatator</taxon>
    </lineage>
</organism>
<comment type="caution">
    <text evidence="4">The sequence shown here is derived from an EMBL/GenBank/DDBJ whole genome shotgun (WGS) entry which is preliminary data.</text>
</comment>
<evidence type="ECO:0000259" key="3">
    <source>
        <dbReference type="PROSITE" id="PS51387"/>
    </source>
</evidence>
<evidence type="ECO:0000313" key="4">
    <source>
        <dbReference type="EMBL" id="HHI97725.1"/>
    </source>
</evidence>
<reference evidence="4" key="1">
    <citation type="journal article" date="2020" name="mSystems">
        <title>Genome- and Community-Level Interaction Insights into Carbon Utilization and Element Cycling Functions of Hydrothermarchaeota in Hydrothermal Sediment.</title>
        <authorList>
            <person name="Zhou Z."/>
            <person name="Liu Y."/>
            <person name="Xu W."/>
            <person name="Pan J."/>
            <person name="Luo Z.H."/>
            <person name="Li M."/>
        </authorList>
    </citation>
    <scope>NUCLEOTIDE SEQUENCE [LARGE SCALE GENOMIC DNA]</scope>
    <source>
        <strain evidence="4">HyVt-533</strain>
    </source>
</reference>